<dbReference type="PANTHER" id="PTHR43047:SF72">
    <property type="entry name" value="OSMOSENSING HISTIDINE PROTEIN KINASE SLN1"/>
    <property type="match status" value="1"/>
</dbReference>
<keyword evidence="8 15" id="KW-0418">Kinase</keyword>
<reference evidence="15 16" key="1">
    <citation type="submission" date="2019-02" db="EMBL/GenBank/DDBJ databases">
        <title>Deep-cultivation of Planctomycetes and their phenomic and genomic characterization uncovers novel biology.</title>
        <authorList>
            <person name="Wiegand S."/>
            <person name="Jogler M."/>
            <person name="Boedeker C."/>
            <person name="Pinto D."/>
            <person name="Vollmers J."/>
            <person name="Rivas-Marin E."/>
            <person name="Kohn T."/>
            <person name="Peeters S.H."/>
            <person name="Heuer A."/>
            <person name="Rast P."/>
            <person name="Oberbeckmann S."/>
            <person name="Bunk B."/>
            <person name="Jeske O."/>
            <person name="Meyerdierks A."/>
            <person name="Storesund J.E."/>
            <person name="Kallscheuer N."/>
            <person name="Luecker S."/>
            <person name="Lage O.M."/>
            <person name="Pohl T."/>
            <person name="Merkel B.J."/>
            <person name="Hornburger P."/>
            <person name="Mueller R.-W."/>
            <person name="Bruemmer F."/>
            <person name="Labrenz M."/>
            <person name="Spormann A.M."/>
            <person name="Op den Camp H."/>
            <person name="Overmann J."/>
            <person name="Amann R."/>
            <person name="Jetten M.S.M."/>
            <person name="Mascher T."/>
            <person name="Medema M.H."/>
            <person name="Devos D.P."/>
            <person name="Kaster A.-K."/>
            <person name="Ovreas L."/>
            <person name="Rohde M."/>
            <person name="Galperin M.Y."/>
            <person name="Jogler C."/>
        </authorList>
    </citation>
    <scope>NUCLEOTIDE SEQUENCE [LARGE SCALE GENOMIC DNA]</scope>
    <source>
        <strain evidence="15 16">KS4</strain>
    </source>
</reference>
<dbReference type="InterPro" id="IPR005467">
    <property type="entry name" value="His_kinase_dom"/>
</dbReference>
<dbReference type="Gene3D" id="3.30.565.10">
    <property type="entry name" value="Histidine kinase-like ATPase, C-terminal domain"/>
    <property type="match status" value="1"/>
</dbReference>
<evidence type="ECO:0000256" key="10">
    <source>
        <dbReference type="ARBA" id="ARBA00023012"/>
    </source>
</evidence>
<evidence type="ECO:0000256" key="6">
    <source>
        <dbReference type="ARBA" id="ARBA00022679"/>
    </source>
</evidence>
<dbReference type="EMBL" id="CP036425">
    <property type="protein sequence ID" value="QDU35198.1"/>
    <property type="molecule type" value="Genomic_DNA"/>
</dbReference>
<dbReference type="SMART" id="SM00387">
    <property type="entry name" value="HATPase_c"/>
    <property type="match status" value="1"/>
</dbReference>
<evidence type="ECO:0000313" key="15">
    <source>
        <dbReference type="EMBL" id="QDU35198.1"/>
    </source>
</evidence>
<dbReference type="InterPro" id="IPR036097">
    <property type="entry name" value="HisK_dim/P_sf"/>
</dbReference>
<dbReference type="InterPro" id="IPR003594">
    <property type="entry name" value="HATPase_dom"/>
</dbReference>
<keyword evidence="16" id="KW-1185">Reference proteome</keyword>
<dbReference type="PANTHER" id="PTHR43047">
    <property type="entry name" value="TWO-COMPONENT HISTIDINE PROTEIN KINASE"/>
    <property type="match status" value="1"/>
</dbReference>
<dbReference type="Proteomes" id="UP000317369">
    <property type="component" value="Chromosome"/>
</dbReference>
<dbReference type="FunFam" id="3.30.565.10:FF:000006">
    <property type="entry name" value="Sensor histidine kinase WalK"/>
    <property type="match status" value="1"/>
</dbReference>
<evidence type="ECO:0000256" key="3">
    <source>
        <dbReference type="ARBA" id="ARBA00012438"/>
    </source>
</evidence>
<feature type="domain" description="Histidine kinase" evidence="13">
    <location>
        <begin position="268"/>
        <end position="488"/>
    </location>
</feature>
<keyword evidence="10" id="KW-0902">Two-component regulatory system</keyword>
<evidence type="ECO:0000256" key="12">
    <source>
        <dbReference type="SAM" id="Phobius"/>
    </source>
</evidence>
<dbReference type="SUPFAM" id="SSF55785">
    <property type="entry name" value="PYP-like sensor domain (PAS domain)"/>
    <property type="match status" value="1"/>
</dbReference>
<evidence type="ECO:0000256" key="8">
    <source>
        <dbReference type="ARBA" id="ARBA00022777"/>
    </source>
</evidence>
<dbReference type="NCBIfam" id="TIGR00229">
    <property type="entry name" value="sensory_box"/>
    <property type="match status" value="1"/>
</dbReference>
<keyword evidence="11 12" id="KW-0472">Membrane</keyword>
<dbReference type="InterPro" id="IPR003661">
    <property type="entry name" value="HisK_dim/P_dom"/>
</dbReference>
<dbReference type="GO" id="GO:0005524">
    <property type="term" value="F:ATP binding"/>
    <property type="evidence" value="ECO:0007669"/>
    <property type="project" value="UniProtKB-KW"/>
</dbReference>
<name>A0A517YYB0_9BACT</name>
<dbReference type="Pfam" id="PF02518">
    <property type="entry name" value="HATPase_c"/>
    <property type="match status" value="1"/>
</dbReference>
<keyword evidence="4" id="KW-1003">Cell membrane</keyword>
<accession>A0A517YYB0</accession>
<dbReference type="InterPro" id="IPR000014">
    <property type="entry name" value="PAS"/>
</dbReference>
<evidence type="ECO:0000256" key="2">
    <source>
        <dbReference type="ARBA" id="ARBA00004236"/>
    </source>
</evidence>
<keyword evidence="9" id="KW-0067">ATP-binding</keyword>
<evidence type="ECO:0000256" key="5">
    <source>
        <dbReference type="ARBA" id="ARBA00022553"/>
    </source>
</evidence>
<proteinExistence type="predicted"/>
<feature type="transmembrane region" description="Helical" evidence="12">
    <location>
        <begin position="34"/>
        <end position="54"/>
    </location>
</feature>
<keyword evidence="7" id="KW-0547">Nucleotide-binding</keyword>
<dbReference type="InterPro" id="IPR004358">
    <property type="entry name" value="Sig_transdc_His_kin-like_C"/>
</dbReference>
<keyword evidence="12" id="KW-0812">Transmembrane</keyword>
<evidence type="ECO:0000313" key="16">
    <source>
        <dbReference type="Proteomes" id="UP000317369"/>
    </source>
</evidence>
<evidence type="ECO:0000256" key="4">
    <source>
        <dbReference type="ARBA" id="ARBA00022475"/>
    </source>
</evidence>
<keyword evidence="5" id="KW-0597">Phosphoprotein</keyword>
<dbReference type="SMART" id="SM00388">
    <property type="entry name" value="HisKA"/>
    <property type="match status" value="1"/>
</dbReference>
<dbReference type="CDD" id="cd00082">
    <property type="entry name" value="HisKA"/>
    <property type="match status" value="1"/>
</dbReference>
<dbReference type="Pfam" id="PF00512">
    <property type="entry name" value="HisKA"/>
    <property type="match status" value="1"/>
</dbReference>
<evidence type="ECO:0000256" key="11">
    <source>
        <dbReference type="ARBA" id="ARBA00023136"/>
    </source>
</evidence>
<dbReference type="EC" id="2.7.13.3" evidence="3"/>
<dbReference type="Gene3D" id="3.30.450.20">
    <property type="entry name" value="PAS domain"/>
    <property type="match status" value="1"/>
</dbReference>
<dbReference type="CDD" id="cd00130">
    <property type="entry name" value="PAS"/>
    <property type="match status" value="1"/>
</dbReference>
<dbReference type="InterPro" id="IPR035965">
    <property type="entry name" value="PAS-like_dom_sf"/>
</dbReference>
<evidence type="ECO:0000259" key="13">
    <source>
        <dbReference type="PROSITE" id="PS50109"/>
    </source>
</evidence>
<dbReference type="FunFam" id="1.10.287.130:FF:000008">
    <property type="entry name" value="Two-component sensor histidine kinase"/>
    <property type="match status" value="1"/>
</dbReference>
<dbReference type="SMART" id="SM00091">
    <property type="entry name" value="PAS"/>
    <property type="match status" value="1"/>
</dbReference>
<gene>
    <name evidence="15" type="primary">yycG</name>
    <name evidence="15" type="ORF">KS4_32780</name>
</gene>
<keyword evidence="12" id="KW-1133">Transmembrane helix</keyword>
<dbReference type="GO" id="GO:0005886">
    <property type="term" value="C:plasma membrane"/>
    <property type="evidence" value="ECO:0007669"/>
    <property type="project" value="UniProtKB-SubCell"/>
</dbReference>
<evidence type="ECO:0000256" key="7">
    <source>
        <dbReference type="ARBA" id="ARBA00022741"/>
    </source>
</evidence>
<evidence type="ECO:0000256" key="1">
    <source>
        <dbReference type="ARBA" id="ARBA00000085"/>
    </source>
</evidence>
<dbReference type="AlphaFoldDB" id="A0A517YYB0"/>
<dbReference type="Gene3D" id="1.10.287.130">
    <property type="match status" value="1"/>
</dbReference>
<dbReference type="InterPro" id="IPR036890">
    <property type="entry name" value="HATPase_C_sf"/>
</dbReference>
<dbReference type="PROSITE" id="PS50112">
    <property type="entry name" value="PAS"/>
    <property type="match status" value="1"/>
</dbReference>
<keyword evidence="6 15" id="KW-0808">Transferase</keyword>
<sequence length="490" mass="54012">MSACKYINIAAVASSSMLVMVLVAVVLNVQGINWLGMIAIATGGGAACVVMMIWQCIIMHQSQAEVIDAVTHIELLLEGKAEEGRFKSRFGYDGMMKVVADAVEQVRGKQSQLLIQKRELDIRLRLAEAEQKHLVSILDSLNDAVVVTDSFNELAMANTAASRLFHFDIDESKRMPVDEVIADPSISRLITDIRESRQRGMKRVEQRIMKAGEESIYDVTLSCVDAEMQPSNVVGGIEEQVNAGVVTILRDVTKEREIAETKSDFVSNVSHELRTPLSSIKAYMEMLIDGEAADDETRHEFYNIVQSETNRLSRLIDNILNISRIESGMVRIQREHVEISSLVGDAISIMLPQARAKRIELVQNSVITGVQVFADHDMILQSVLNLISNAIKYTEHGGRVVVSLRVGVEGEKVTVSVTDNGVGIPEISLPHLFDKFYRVADHKNLAKGTGLGLNLVKHVIETVHGGRINVESTVNHGSTFTFALPIADNT</sequence>
<feature type="transmembrane region" description="Helical" evidence="12">
    <location>
        <begin position="6"/>
        <end position="27"/>
    </location>
</feature>
<dbReference type="CDD" id="cd00075">
    <property type="entry name" value="HATPase"/>
    <property type="match status" value="1"/>
</dbReference>
<dbReference type="SUPFAM" id="SSF55874">
    <property type="entry name" value="ATPase domain of HSP90 chaperone/DNA topoisomerase II/histidine kinase"/>
    <property type="match status" value="1"/>
</dbReference>
<feature type="domain" description="PAS" evidence="14">
    <location>
        <begin position="130"/>
        <end position="171"/>
    </location>
</feature>
<evidence type="ECO:0000256" key="9">
    <source>
        <dbReference type="ARBA" id="ARBA00022840"/>
    </source>
</evidence>
<dbReference type="PRINTS" id="PR00344">
    <property type="entry name" value="BCTRLSENSOR"/>
</dbReference>
<organism evidence="15 16">
    <name type="scientific">Poriferisphaera corsica</name>
    <dbReference type="NCBI Taxonomy" id="2528020"/>
    <lineage>
        <taxon>Bacteria</taxon>
        <taxon>Pseudomonadati</taxon>
        <taxon>Planctomycetota</taxon>
        <taxon>Phycisphaerae</taxon>
        <taxon>Phycisphaerales</taxon>
        <taxon>Phycisphaeraceae</taxon>
        <taxon>Poriferisphaera</taxon>
    </lineage>
</organism>
<protein>
    <recommendedName>
        <fullName evidence="3">histidine kinase</fullName>
        <ecNumber evidence="3">2.7.13.3</ecNumber>
    </recommendedName>
</protein>
<comment type="subcellular location">
    <subcellularLocation>
        <location evidence="2">Cell membrane</location>
    </subcellularLocation>
</comment>
<dbReference type="PROSITE" id="PS50109">
    <property type="entry name" value="HIS_KIN"/>
    <property type="match status" value="1"/>
</dbReference>
<evidence type="ECO:0000259" key="14">
    <source>
        <dbReference type="PROSITE" id="PS50112"/>
    </source>
</evidence>
<dbReference type="RefSeq" id="WP_145080179.1">
    <property type="nucleotide sequence ID" value="NZ_CP036425.1"/>
</dbReference>
<dbReference type="OrthoDB" id="9813151at2"/>
<dbReference type="GO" id="GO:0009927">
    <property type="term" value="F:histidine phosphotransfer kinase activity"/>
    <property type="evidence" value="ECO:0007669"/>
    <property type="project" value="TreeGrafter"/>
</dbReference>
<comment type="catalytic activity">
    <reaction evidence="1">
        <text>ATP + protein L-histidine = ADP + protein N-phospho-L-histidine.</text>
        <dbReference type="EC" id="2.7.13.3"/>
    </reaction>
</comment>
<dbReference type="KEGG" id="pcor:KS4_32780"/>
<dbReference type="GO" id="GO:0000155">
    <property type="term" value="F:phosphorelay sensor kinase activity"/>
    <property type="evidence" value="ECO:0007669"/>
    <property type="project" value="InterPro"/>
</dbReference>
<dbReference type="SUPFAM" id="SSF47384">
    <property type="entry name" value="Homodimeric domain of signal transducing histidine kinase"/>
    <property type="match status" value="1"/>
</dbReference>